<organism evidence="1">
    <name type="scientific">hydrothermal vent metagenome</name>
    <dbReference type="NCBI Taxonomy" id="652676"/>
    <lineage>
        <taxon>unclassified sequences</taxon>
        <taxon>metagenomes</taxon>
        <taxon>ecological metagenomes</taxon>
    </lineage>
</organism>
<sequence>MSDERKPRKMEIRIAVDAGDSLQGTWDQETQFLKIRAMRDGEPVSARGITETTFYEGTGRRKFIHETMFGKSSDFTVDPDETLRLYHQVWAVDTNSKPGFGGIMNVTGVSVVATDGSNVIAPVAVLFFGRTAGKAELYGWRRFIDVVLSNPRYDAGHRYALIVDAEYSNLADFNQRRRPIHGDFYLPDNFTLIYATADKPDSILNRALRASDAMATKYRERVLKLPRNAAYFADIVDEETHQVAVGLIQPEYRGRF</sequence>
<reference evidence="1" key="1">
    <citation type="submission" date="2015-10" db="EMBL/GenBank/DDBJ databases">
        <authorList>
            <person name="Gilbert D.G."/>
        </authorList>
    </citation>
    <scope>NUCLEOTIDE SEQUENCE</scope>
</reference>
<proteinExistence type="predicted"/>
<evidence type="ECO:0000313" key="1">
    <source>
        <dbReference type="EMBL" id="CUS46227.1"/>
    </source>
</evidence>
<dbReference type="EMBL" id="CZQE01000351">
    <property type="protein sequence ID" value="CUS46227.1"/>
    <property type="molecule type" value="Genomic_DNA"/>
</dbReference>
<dbReference type="AlphaFoldDB" id="A0A160TPA9"/>
<protein>
    <submittedName>
        <fullName evidence="1">Uncharacterized protein</fullName>
    </submittedName>
</protein>
<gene>
    <name evidence="1" type="ORF">MGWOODY_Smn3206</name>
</gene>
<name>A0A160TPA9_9ZZZZ</name>
<accession>A0A160TPA9</accession>